<dbReference type="InterPro" id="IPR044822">
    <property type="entry name" value="Myb_DNA-bind_4"/>
</dbReference>
<dbReference type="PANTHER" id="PTHR33492">
    <property type="entry name" value="OSJNBA0043A12.37 PROTEIN-RELATED"/>
    <property type="match status" value="1"/>
</dbReference>
<dbReference type="Proteomes" id="UP000323597">
    <property type="component" value="Unassembled WGS sequence"/>
</dbReference>
<feature type="region of interest" description="Disordered" evidence="1">
    <location>
        <begin position="234"/>
        <end position="280"/>
    </location>
</feature>
<evidence type="ECO:0000256" key="1">
    <source>
        <dbReference type="SAM" id="MobiDB-lite"/>
    </source>
</evidence>
<protein>
    <recommendedName>
        <fullName evidence="2">Myb-like domain-containing protein</fullName>
    </recommendedName>
</protein>
<keyword evidence="4" id="KW-1185">Reference proteome</keyword>
<feature type="compositionally biased region" description="Low complexity" evidence="1">
    <location>
        <begin position="271"/>
        <end position="280"/>
    </location>
</feature>
<feature type="domain" description="Myb-like" evidence="2">
    <location>
        <begin position="34"/>
        <end position="106"/>
    </location>
</feature>
<dbReference type="AlphaFoldDB" id="A0A5C7J1Q4"/>
<evidence type="ECO:0000259" key="2">
    <source>
        <dbReference type="PROSITE" id="PS50090"/>
    </source>
</evidence>
<gene>
    <name evidence="3" type="ORF">E1A91_1Z014100v1</name>
</gene>
<reference evidence="3 4" key="1">
    <citation type="submission" date="2019-07" db="EMBL/GenBank/DDBJ databases">
        <title>WGS assembly of Gossypium mustelinum.</title>
        <authorList>
            <person name="Chen Z.J."/>
            <person name="Sreedasyam A."/>
            <person name="Ando A."/>
            <person name="Song Q."/>
            <person name="De L."/>
            <person name="Hulse-Kemp A."/>
            <person name="Ding M."/>
            <person name="Ye W."/>
            <person name="Kirkbride R."/>
            <person name="Jenkins J."/>
            <person name="Plott C."/>
            <person name="Lovell J."/>
            <person name="Lin Y.-M."/>
            <person name="Vaughn R."/>
            <person name="Liu B."/>
            <person name="Li W."/>
            <person name="Simpson S."/>
            <person name="Scheffler B."/>
            <person name="Saski C."/>
            <person name="Grover C."/>
            <person name="Hu G."/>
            <person name="Conover J."/>
            <person name="Carlson J."/>
            <person name="Shu S."/>
            <person name="Boston L."/>
            <person name="Williams M."/>
            <person name="Peterson D."/>
            <person name="Mcgee K."/>
            <person name="Jones D."/>
            <person name="Wendel J."/>
            <person name="Stelly D."/>
            <person name="Grimwood J."/>
            <person name="Schmutz J."/>
        </authorList>
    </citation>
    <scope>NUCLEOTIDE SEQUENCE [LARGE SCALE GENOMIC DNA]</scope>
    <source>
        <strain evidence="3">1408120.09</strain>
    </source>
</reference>
<sequence length="361" mass="40081">MAGPLFGQNPSQSDPMGVAGTLTMADQGGNNIGMREYRKGNWTVSETMVLIEAKKMDDERRMKKSWEGEGRGKPTELRWKWVEDYCWRRGCLRSQNQCNDKWDNLMRDYKKVREYQRRTAGAEDNQGSYWEMEKNERKEKNLPTNMLRQIYECLEEVVEKKGGQRVVLPATATASGSLPIPNIPDVMDRPIASVQLPPILQHQLPPIPAAVPLPLTALPQLPLPAAAPTPLLQPPFSYAQPLPTVDSDTSEYSDSLAKRRRRSGGNGEGTSNGAATANNSNEAGAAISKSASIIAEAIQASEENEERRHRDLVSLHERILKIEESKTEINKRGIDGLVDAINKLANSILAFASHKNQSAPK</sequence>
<dbReference type="Gene3D" id="1.10.10.60">
    <property type="entry name" value="Homeodomain-like"/>
    <property type="match status" value="1"/>
</dbReference>
<dbReference type="Pfam" id="PF13837">
    <property type="entry name" value="Myb_DNA-bind_4"/>
    <property type="match status" value="1"/>
</dbReference>
<name>A0A5C7J1Q4_GOSMU</name>
<dbReference type="PROSITE" id="PS50090">
    <property type="entry name" value="MYB_LIKE"/>
    <property type="match status" value="1"/>
</dbReference>
<evidence type="ECO:0000313" key="3">
    <source>
        <dbReference type="EMBL" id="TXG75440.1"/>
    </source>
</evidence>
<evidence type="ECO:0000313" key="4">
    <source>
        <dbReference type="Proteomes" id="UP000323597"/>
    </source>
</evidence>
<accession>A0A5C7J1Q4</accession>
<dbReference type="InterPro" id="IPR001005">
    <property type="entry name" value="SANT/Myb"/>
</dbReference>
<dbReference type="PANTHER" id="PTHR33492:SF12">
    <property type="entry name" value="HOMEODOMAIN-LIKE SUPERFAMILY PROTEIN-RELATED"/>
    <property type="match status" value="1"/>
</dbReference>
<feature type="region of interest" description="Disordered" evidence="1">
    <location>
        <begin position="1"/>
        <end position="20"/>
    </location>
</feature>
<dbReference type="EMBL" id="ML699135">
    <property type="protein sequence ID" value="TXG75440.1"/>
    <property type="molecule type" value="Genomic_DNA"/>
</dbReference>
<organism evidence="3 4">
    <name type="scientific">Gossypium mustelinum</name>
    <name type="common">Cotton</name>
    <name type="synonym">Gossypium caicoense</name>
    <dbReference type="NCBI Taxonomy" id="34275"/>
    <lineage>
        <taxon>Eukaryota</taxon>
        <taxon>Viridiplantae</taxon>
        <taxon>Streptophyta</taxon>
        <taxon>Embryophyta</taxon>
        <taxon>Tracheophyta</taxon>
        <taxon>Spermatophyta</taxon>
        <taxon>Magnoliopsida</taxon>
        <taxon>eudicotyledons</taxon>
        <taxon>Gunneridae</taxon>
        <taxon>Pentapetalae</taxon>
        <taxon>rosids</taxon>
        <taxon>malvids</taxon>
        <taxon>Malvales</taxon>
        <taxon>Malvaceae</taxon>
        <taxon>Malvoideae</taxon>
        <taxon>Gossypium</taxon>
    </lineage>
</organism>
<proteinExistence type="predicted"/>